<dbReference type="InterPro" id="IPR052917">
    <property type="entry name" value="Stress-Dev_Protein"/>
</dbReference>
<accession>A0ABN0U8X0</accession>
<organism evidence="2 3">
    <name type="scientific">Rhodanobacter caeni</name>
    <dbReference type="NCBI Taxonomy" id="657654"/>
    <lineage>
        <taxon>Bacteria</taxon>
        <taxon>Pseudomonadati</taxon>
        <taxon>Pseudomonadota</taxon>
        <taxon>Gammaproteobacteria</taxon>
        <taxon>Lysobacterales</taxon>
        <taxon>Rhodanobacteraceae</taxon>
        <taxon>Rhodanobacter</taxon>
    </lineage>
</organism>
<dbReference type="InterPro" id="IPR038725">
    <property type="entry name" value="YdaG_split_barrel_FMN-bd"/>
</dbReference>
<dbReference type="Gene3D" id="2.30.110.10">
    <property type="entry name" value="Electron Transport, Fmn-binding Protein, Chain A"/>
    <property type="match status" value="1"/>
</dbReference>
<dbReference type="EMBL" id="BAAAFO010000001">
    <property type="protein sequence ID" value="GAA0242481.1"/>
    <property type="molecule type" value="Genomic_DNA"/>
</dbReference>
<evidence type="ECO:0000259" key="1">
    <source>
        <dbReference type="Pfam" id="PF16242"/>
    </source>
</evidence>
<keyword evidence="3" id="KW-1185">Reference proteome</keyword>
<reference evidence="2 3" key="1">
    <citation type="journal article" date="2019" name="Int. J. Syst. Evol. Microbiol.">
        <title>The Global Catalogue of Microorganisms (GCM) 10K type strain sequencing project: providing services to taxonomists for standard genome sequencing and annotation.</title>
        <authorList>
            <consortium name="The Broad Institute Genomics Platform"/>
            <consortium name="The Broad Institute Genome Sequencing Center for Infectious Disease"/>
            <person name="Wu L."/>
            <person name="Ma J."/>
        </authorList>
    </citation>
    <scope>NUCLEOTIDE SEQUENCE [LARGE SCALE GENOMIC DNA]</scope>
    <source>
        <strain evidence="2 3">JCM 16242</strain>
    </source>
</reference>
<dbReference type="PANTHER" id="PTHR34818:SF1">
    <property type="entry name" value="PROTEIN BLI-3"/>
    <property type="match status" value="1"/>
</dbReference>
<evidence type="ECO:0000313" key="3">
    <source>
        <dbReference type="Proteomes" id="UP001500657"/>
    </source>
</evidence>
<proteinExistence type="predicted"/>
<dbReference type="Proteomes" id="UP001500657">
    <property type="component" value="Unassembled WGS sequence"/>
</dbReference>
<sequence length="165" mass="18364">MKNDAPRNSDLHKLAELIDDIEVAMLTTRAADGSMVSRPLQTLKLDANGELIFFTGANSHKVAELTDDHGVNLAYAHPGEHRYVSVRGRARMDRDADTIDELWSPAQKAFFPDGKDDPNLMVLRVQVRDASYWEAGNFIERALDFARAMLDDTPSDIGEQGHLEG</sequence>
<gene>
    <name evidence="2" type="ORF">GCM10009126_05170</name>
</gene>
<dbReference type="RefSeq" id="WP_343879847.1">
    <property type="nucleotide sequence ID" value="NZ_BAAAFO010000001.1"/>
</dbReference>
<comment type="caution">
    <text evidence="2">The sequence shown here is derived from an EMBL/GenBank/DDBJ whole genome shotgun (WGS) entry which is preliminary data.</text>
</comment>
<evidence type="ECO:0000313" key="2">
    <source>
        <dbReference type="EMBL" id="GAA0242481.1"/>
    </source>
</evidence>
<dbReference type="Pfam" id="PF16242">
    <property type="entry name" value="Pyrid_ox_like"/>
    <property type="match status" value="1"/>
</dbReference>
<protein>
    <submittedName>
        <fullName evidence="2">Pyridoxamine 5'-phosphate oxidase family protein</fullName>
    </submittedName>
</protein>
<dbReference type="PANTHER" id="PTHR34818">
    <property type="entry name" value="PROTEIN BLI-3"/>
    <property type="match status" value="1"/>
</dbReference>
<dbReference type="InterPro" id="IPR012349">
    <property type="entry name" value="Split_barrel_FMN-bd"/>
</dbReference>
<name>A0ABN0U8X0_9GAMM</name>
<feature type="domain" description="General stress protein FMN-binding split barrel" evidence="1">
    <location>
        <begin position="11"/>
        <end position="153"/>
    </location>
</feature>
<dbReference type="SUPFAM" id="SSF50475">
    <property type="entry name" value="FMN-binding split barrel"/>
    <property type="match status" value="1"/>
</dbReference>